<comment type="caution">
    <text evidence="2">The sequence shown here is derived from an EMBL/GenBank/DDBJ whole genome shotgun (WGS) entry which is preliminary data.</text>
</comment>
<name>A0AAV0W488_9HEMI</name>
<dbReference type="Proteomes" id="UP001160148">
    <property type="component" value="Unassembled WGS sequence"/>
</dbReference>
<evidence type="ECO:0000256" key="1">
    <source>
        <dbReference type="SAM" id="MobiDB-lite"/>
    </source>
</evidence>
<keyword evidence="3" id="KW-1185">Reference proteome</keyword>
<accession>A0AAV0W488</accession>
<dbReference type="AlphaFoldDB" id="A0AAV0W488"/>
<sequence length="114" mass="12456">MSIFKCPATISIHRVGSAAVLTDSPSIADRFVYRTSRPIYLPIPQPASTVIAPVGRPDCDSSENRLRSVGDRSDRLARHFNESAVCRTVHQHPVRRLGWPTGHGTDVGPKSSPL</sequence>
<evidence type="ECO:0000313" key="3">
    <source>
        <dbReference type="Proteomes" id="UP001160148"/>
    </source>
</evidence>
<dbReference type="EMBL" id="CARXXK010000001">
    <property type="protein sequence ID" value="CAI6350557.1"/>
    <property type="molecule type" value="Genomic_DNA"/>
</dbReference>
<gene>
    <name evidence="2" type="ORF">MEUPH1_LOCUS7002</name>
</gene>
<proteinExistence type="predicted"/>
<feature type="region of interest" description="Disordered" evidence="1">
    <location>
        <begin position="95"/>
        <end position="114"/>
    </location>
</feature>
<protein>
    <submittedName>
        <fullName evidence="2">Uncharacterized protein</fullName>
    </submittedName>
</protein>
<organism evidence="2 3">
    <name type="scientific">Macrosiphum euphorbiae</name>
    <name type="common">potato aphid</name>
    <dbReference type="NCBI Taxonomy" id="13131"/>
    <lineage>
        <taxon>Eukaryota</taxon>
        <taxon>Metazoa</taxon>
        <taxon>Ecdysozoa</taxon>
        <taxon>Arthropoda</taxon>
        <taxon>Hexapoda</taxon>
        <taxon>Insecta</taxon>
        <taxon>Pterygota</taxon>
        <taxon>Neoptera</taxon>
        <taxon>Paraneoptera</taxon>
        <taxon>Hemiptera</taxon>
        <taxon>Sternorrhyncha</taxon>
        <taxon>Aphidomorpha</taxon>
        <taxon>Aphidoidea</taxon>
        <taxon>Aphididae</taxon>
        <taxon>Macrosiphini</taxon>
        <taxon>Macrosiphum</taxon>
    </lineage>
</organism>
<evidence type="ECO:0000313" key="2">
    <source>
        <dbReference type="EMBL" id="CAI6350557.1"/>
    </source>
</evidence>
<reference evidence="2 3" key="1">
    <citation type="submission" date="2023-01" db="EMBL/GenBank/DDBJ databases">
        <authorList>
            <person name="Whitehead M."/>
        </authorList>
    </citation>
    <scope>NUCLEOTIDE SEQUENCE [LARGE SCALE GENOMIC DNA]</scope>
</reference>